<keyword evidence="4" id="KW-1185">Reference proteome</keyword>
<evidence type="ECO:0000313" key="3">
    <source>
        <dbReference type="Ensembl" id="ENSPTXP00000022410.1"/>
    </source>
</evidence>
<organism evidence="3 4">
    <name type="scientific">Pseudonaja textilis</name>
    <name type="common">Eastern brown snake</name>
    <dbReference type="NCBI Taxonomy" id="8673"/>
    <lineage>
        <taxon>Eukaryota</taxon>
        <taxon>Metazoa</taxon>
        <taxon>Chordata</taxon>
        <taxon>Craniata</taxon>
        <taxon>Vertebrata</taxon>
        <taxon>Euteleostomi</taxon>
        <taxon>Lepidosauria</taxon>
        <taxon>Squamata</taxon>
        <taxon>Bifurcata</taxon>
        <taxon>Unidentata</taxon>
        <taxon>Episquamata</taxon>
        <taxon>Toxicofera</taxon>
        <taxon>Serpentes</taxon>
        <taxon>Colubroidea</taxon>
        <taxon>Elapidae</taxon>
        <taxon>Hydrophiinae</taxon>
        <taxon>Pseudonaja</taxon>
    </lineage>
</organism>
<name>A0A670ZI31_PSETE</name>
<dbReference type="InterPro" id="IPR050916">
    <property type="entry name" value="SCAN-C2H2_zinc_finger"/>
</dbReference>
<dbReference type="InterPro" id="IPR003309">
    <property type="entry name" value="SCAN_dom"/>
</dbReference>
<dbReference type="PANTHER" id="PTHR45935:SF15">
    <property type="entry name" value="SCAN BOX DOMAIN-CONTAINING PROTEIN"/>
    <property type="match status" value="1"/>
</dbReference>
<accession>A0A670ZI31</accession>
<dbReference type="InterPro" id="IPR038269">
    <property type="entry name" value="SCAN_sf"/>
</dbReference>
<evidence type="ECO:0000259" key="2">
    <source>
        <dbReference type="PROSITE" id="PS50804"/>
    </source>
</evidence>
<dbReference type="SMART" id="SM00431">
    <property type="entry name" value="SCAN"/>
    <property type="match status" value="1"/>
</dbReference>
<dbReference type="Pfam" id="PF02023">
    <property type="entry name" value="SCAN"/>
    <property type="match status" value="1"/>
</dbReference>
<dbReference type="Ensembl" id="ENSPTXT00000023093.1">
    <property type="protein sequence ID" value="ENSPTXP00000022410.1"/>
    <property type="gene ID" value="ENSPTXG00000015505.1"/>
</dbReference>
<dbReference type="Gene3D" id="1.10.4020.10">
    <property type="entry name" value="DNA breaking-rejoining enzymes"/>
    <property type="match status" value="1"/>
</dbReference>
<dbReference type="GeneTree" id="ENSGT00940000154715"/>
<evidence type="ECO:0000256" key="1">
    <source>
        <dbReference type="ARBA" id="ARBA00023242"/>
    </source>
</evidence>
<evidence type="ECO:0000313" key="4">
    <source>
        <dbReference type="Proteomes" id="UP000472273"/>
    </source>
</evidence>
<dbReference type="SUPFAM" id="SSF47353">
    <property type="entry name" value="Retrovirus capsid dimerization domain-like"/>
    <property type="match status" value="1"/>
</dbReference>
<protein>
    <recommendedName>
        <fullName evidence="2">SCAN box domain-containing protein</fullName>
    </recommendedName>
</protein>
<reference evidence="3" key="2">
    <citation type="submission" date="2025-09" db="UniProtKB">
        <authorList>
            <consortium name="Ensembl"/>
        </authorList>
    </citation>
    <scope>IDENTIFICATION</scope>
</reference>
<proteinExistence type="predicted"/>
<keyword evidence="1" id="KW-0539">Nucleus</keyword>
<dbReference type="PANTHER" id="PTHR45935">
    <property type="entry name" value="PROTEIN ZBED8-RELATED"/>
    <property type="match status" value="1"/>
</dbReference>
<dbReference type="PROSITE" id="PS50804">
    <property type="entry name" value="SCAN_BOX"/>
    <property type="match status" value="1"/>
</dbReference>
<dbReference type="FunFam" id="1.10.4020.10:FF:000001">
    <property type="entry name" value="zinc finger protein 263 isoform X1"/>
    <property type="match status" value="1"/>
</dbReference>
<dbReference type="AlphaFoldDB" id="A0A670ZI31"/>
<feature type="domain" description="SCAN box" evidence="2">
    <location>
        <begin position="73"/>
        <end position="134"/>
    </location>
</feature>
<sequence>MHCTNCTINVRAIAFFKPVPSAQLGDKWIPLAGLPEQSEPRAFNGLETVDQEDYGKVKAAILRGAAFKMEAQRQRFRQFRYQEVEDPRRVYGDLRELCYQWLKPEKHTKEEILELLILEQFLAILPPEIQTVYRVTAFPPTIWVLILLTSQG</sequence>
<dbReference type="Proteomes" id="UP000472273">
    <property type="component" value="Unplaced"/>
</dbReference>
<reference evidence="3" key="1">
    <citation type="submission" date="2025-08" db="UniProtKB">
        <authorList>
            <consortium name="Ensembl"/>
        </authorList>
    </citation>
    <scope>IDENTIFICATION</scope>
</reference>